<keyword evidence="2" id="KW-1185">Reference proteome</keyword>
<dbReference type="PANTHER" id="PTHR36378">
    <property type="entry name" value="COTTON FIBER PROTEIN"/>
    <property type="match status" value="1"/>
</dbReference>
<dbReference type="AlphaFoldDB" id="A0AAN9FKR0"/>
<dbReference type="InterPro" id="IPR008480">
    <property type="entry name" value="DUF761_pln"/>
</dbReference>
<evidence type="ECO:0000313" key="2">
    <source>
        <dbReference type="Proteomes" id="UP001359559"/>
    </source>
</evidence>
<dbReference type="EMBL" id="JAYKXN010000006">
    <property type="protein sequence ID" value="KAK7278204.1"/>
    <property type="molecule type" value="Genomic_DNA"/>
</dbReference>
<dbReference type="Pfam" id="PF05553">
    <property type="entry name" value="DUF761"/>
    <property type="match status" value="1"/>
</dbReference>
<organism evidence="1 2">
    <name type="scientific">Clitoria ternatea</name>
    <name type="common">Butterfly pea</name>
    <dbReference type="NCBI Taxonomy" id="43366"/>
    <lineage>
        <taxon>Eukaryota</taxon>
        <taxon>Viridiplantae</taxon>
        <taxon>Streptophyta</taxon>
        <taxon>Embryophyta</taxon>
        <taxon>Tracheophyta</taxon>
        <taxon>Spermatophyta</taxon>
        <taxon>Magnoliopsida</taxon>
        <taxon>eudicotyledons</taxon>
        <taxon>Gunneridae</taxon>
        <taxon>Pentapetalae</taxon>
        <taxon>rosids</taxon>
        <taxon>fabids</taxon>
        <taxon>Fabales</taxon>
        <taxon>Fabaceae</taxon>
        <taxon>Papilionoideae</taxon>
        <taxon>50 kb inversion clade</taxon>
        <taxon>NPAAA clade</taxon>
        <taxon>indigoferoid/millettioid clade</taxon>
        <taxon>Phaseoleae</taxon>
        <taxon>Clitoria</taxon>
    </lineage>
</organism>
<evidence type="ECO:0008006" key="3">
    <source>
        <dbReference type="Google" id="ProtNLM"/>
    </source>
</evidence>
<dbReference type="PANTHER" id="PTHR36378:SF1">
    <property type="entry name" value="COTTON FIBER PROTEIN"/>
    <property type="match status" value="1"/>
</dbReference>
<evidence type="ECO:0000313" key="1">
    <source>
        <dbReference type="EMBL" id="KAK7278204.1"/>
    </source>
</evidence>
<accession>A0AAN9FKR0</accession>
<sequence>MDPKAENSMIVVSNHHDNELNKTIQPQLKKKGSKNFFTVALYMMRGRSRKTKVLPADEESKSVWRKLVGSMRPLHLQSNVSPPPKTIVNHQQHMMITSSPLSNGYEGFESATDVTYSPSLATSSRYASAVGLNEMVEEEEEESGKEEVVVKENCYIDDDGDEMIDAKAEEFIAQFYQQMRMQDLDATNLHYRELSLRSLGL</sequence>
<dbReference type="Proteomes" id="UP001359559">
    <property type="component" value="Unassembled WGS sequence"/>
</dbReference>
<name>A0AAN9FKR0_CLITE</name>
<reference evidence="1 2" key="1">
    <citation type="submission" date="2024-01" db="EMBL/GenBank/DDBJ databases">
        <title>The genomes of 5 underutilized Papilionoideae crops provide insights into root nodulation and disease resistance.</title>
        <authorList>
            <person name="Yuan L."/>
        </authorList>
    </citation>
    <scope>NUCLEOTIDE SEQUENCE [LARGE SCALE GENOMIC DNA]</scope>
    <source>
        <strain evidence="1">LY-2023</strain>
        <tissue evidence="1">Leaf</tissue>
    </source>
</reference>
<protein>
    <recommendedName>
        <fullName evidence="3">DUF761 domain-containing protein</fullName>
    </recommendedName>
</protein>
<comment type="caution">
    <text evidence="1">The sequence shown here is derived from an EMBL/GenBank/DDBJ whole genome shotgun (WGS) entry which is preliminary data.</text>
</comment>
<proteinExistence type="predicted"/>
<gene>
    <name evidence="1" type="ORF">RJT34_23229</name>
</gene>